<dbReference type="RefSeq" id="WP_160773732.1">
    <property type="nucleotide sequence ID" value="NZ_WUMV01000001.1"/>
</dbReference>
<keyword evidence="2" id="KW-1185">Reference proteome</keyword>
<name>A0A7X3LQY9_9HYPH</name>
<dbReference type="InterPro" id="IPR019285">
    <property type="entry name" value="DUF2336"/>
</dbReference>
<proteinExistence type="predicted"/>
<evidence type="ECO:0000313" key="2">
    <source>
        <dbReference type="Proteomes" id="UP000433101"/>
    </source>
</evidence>
<dbReference type="Proteomes" id="UP000433101">
    <property type="component" value="Unassembled WGS sequence"/>
</dbReference>
<sequence>MSELYGDIVCQVFDQLQTDARQSLADRVSDHPEAPRDLMRRLAHDVIDVARPVLQRAVVLSSDDLVDVARQRSQEHLSEIAKRDGIDAEVSKAVAKRGQLEVLLTILKNAGASIDDEGFRHIANRARQVPKLQEALVERTDLTRAAADALVPFLTRELENRVRERGNNETVLKALEERPRHKVNVHLHDLGDKPSKVQLLIESVVAGKTKIDEAVEIFTTRDRPIDLGNMISKVVGVPENSVLRIIFREEDAPLVILCRAAGVSDKAYEKIIAMRAKRLKMTSSAISDALQRYRSMTSELAARSLETIRPKLAS</sequence>
<gene>
    <name evidence="1" type="ORF">GR183_01045</name>
</gene>
<protein>
    <submittedName>
        <fullName evidence="1">DUF2336 domain-containing protein</fullName>
    </submittedName>
</protein>
<dbReference type="EMBL" id="WUMV01000001">
    <property type="protein sequence ID" value="MXN63477.1"/>
    <property type="molecule type" value="Genomic_DNA"/>
</dbReference>
<accession>A0A7X3LQY9</accession>
<dbReference type="Pfam" id="PF10098">
    <property type="entry name" value="DUF2336"/>
    <property type="match status" value="1"/>
</dbReference>
<comment type="caution">
    <text evidence="1">The sequence shown here is derived from an EMBL/GenBank/DDBJ whole genome shotgun (WGS) entry which is preliminary data.</text>
</comment>
<organism evidence="1 2">
    <name type="scientific">Stappia sediminis</name>
    <dbReference type="NCBI Taxonomy" id="2692190"/>
    <lineage>
        <taxon>Bacteria</taxon>
        <taxon>Pseudomonadati</taxon>
        <taxon>Pseudomonadota</taxon>
        <taxon>Alphaproteobacteria</taxon>
        <taxon>Hyphomicrobiales</taxon>
        <taxon>Stappiaceae</taxon>
        <taxon>Stappia</taxon>
    </lineage>
</organism>
<reference evidence="1 2" key="1">
    <citation type="submission" date="2019-12" db="EMBL/GenBank/DDBJ databases">
        <authorList>
            <person name="Li M."/>
        </authorList>
    </citation>
    <scope>NUCLEOTIDE SEQUENCE [LARGE SCALE GENOMIC DNA]</scope>
    <source>
        <strain evidence="1 2">GBMRC 2046</strain>
    </source>
</reference>
<evidence type="ECO:0000313" key="1">
    <source>
        <dbReference type="EMBL" id="MXN63477.1"/>
    </source>
</evidence>
<dbReference type="AlphaFoldDB" id="A0A7X3LQY9"/>